<dbReference type="AlphaFoldDB" id="A0A6V8K7R8"/>
<reference evidence="1 2" key="2">
    <citation type="submission" date="2020-03" db="EMBL/GenBank/DDBJ databases">
        <authorList>
            <person name="Ichikawa N."/>
            <person name="Kimura A."/>
            <person name="Kitahashi Y."/>
            <person name="Uohara A."/>
        </authorList>
    </citation>
    <scope>NUCLEOTIDE SEQUENCE [LARGE SCALE GENOMIC DNA]</scope>
    <source>
        <strain evidence="1 2">NBRC 108639</strain>
    </source>
</reference>
<dbReference type="PANTHER" id="PTHR47197">
    <property type="entry name" value="PROTEIN NIRF"/>
    <property type="match status" value="1"/>
</dbReference>
<dbReference type="InterPro" id="IPR011044">
    <property type="entry name" value="Quino_amine_DH_bsu"/>
</dbReference>
<protein>
    <submittedName>
        <fullName evidence="1">Uncharacterized protein</fullName>
    </submittedName>
</protein>
<dbReference type="Proteomes" id="UP000482800">
    <property type="component" value="Unassembled WGS sequence"/>
</dbReference>
<sequence>MALSPDGTKLYVTAGDQWWITIVDLTTYETGGLFAGQTDGSNTCPRDVAFAAGQLWFSWGCDNAPANIGRIDPETRLYDLSATVVDSRIGTAPLLTTVPGQPNIIIAGETGSNPANLYRFEATSTELVQRAWRRTDGGSVRQLAVTPDGSQVIVPSGAPYYHPVLNTTDLAEVHRYPTVPYPNAVAIRGDGLVVAGANAAYEEDVWVFEPGGTTPIATFEFGHLPNQETWAHTLVDGGLAVHGDRVYAVTEQSSEPNMVTLRIRELP</sequence>
<accession>A0A6V8K7R8</accession>
<keyword evidence="2" id="KW-1185">Reference proteome</keyword>
<dbReference type="InterPro" id="IPR015943">
    <property type="entry name" value="WD40/YVTN_repeat-like_dom_sf"/>
</dbReference>
<dbReference type="EMBL" id="BLPF01000002">
    <property type="protein sequence ID" value="GFJ81252.1"/>
    <property type="molecule type" value="Genomic_DNA"/>
</dbReference>
<proteinExistence type="predicted"/>
<dbReference type="SUPFAM" id="SSF50969">
    <property type="entry name" value="YVTN repeat-like/Quinoprotein amine dehydrogenase"/>
    <property type="match status" value="1"/>
</dbReference>
<organism evidence="1 2">
    <name type="scientific">Phytohabitans houttuyneae</name>
    <dbReference type="NCBI Taxonomy" id="1076126"/>
    <lineage>
        <taxon>Bacteria</taxon>
        <taxon>Bacillati</taxon>
        <taxon>Actinomycetota</taxon>
        <taxon>Actinomycetes</taxon>
        <taxon>Micromonosporales</taxon>
        <taxon>Micromonosporaceae</taxon>
    </lineage>
</organism>
<dbReference type="InterPro" id="IPR051200">
    <property type="entry name" value="Host-pathogen_enzymatic-act"/>
</dbReference>
<comment type="caution">
    <text evidence="1">The sequence shown here is derived from an EMBL/GenBank/DDBJ whole genome shotgun (WGS) entry which is preliminary data.</text>
</comment>
<reference evidence="1 2" key="1">
    <citation type="submission" date="2020-03" db="EMBL/GenBank/DDBJ databases">
        <title>Whole genome shotgun sequence of Phytohabitans houttuyneae NBRC 108639.</title>
        <authorList>
            <person name="Komaki H."/>
            <person name="Tamura T."/>
        </authorList>
    </citation>
    <scope>NUCLEOTIDE SEQUENCE [LARGE SCALE GENOMIC DNA]</scope>
    <source>
        <strain evidence="1 2">NBRC 108639</strain>
    </source>
</reference>
<evidence type="ECO:0000313" key="2">
    <source>
        <dbReference type="Proteomes" id="UP000482800"/>
    </source>
</evidence>
<name>A0A6V8K7R8_9ACTN</name>
<evidence type="ECO:0000313" key="1">
    <source>
        <dbReference type="EMBL" id="GFJ81252.1"/>
    </source>
</evidence>
<dbReference type="PANTHER" id="PTHR47197:SF3">
    <property type="entry name" value="DIHYDRO-HEME D1 DEHYDROGENASE"/>
    <property type="match status" value="1"/>
</dbReference>
<gene>
    <name evidence="1" type="ORF">Phou_054320</name>
</gene>
<dbReference type="Gene3D" id="2.130.10.10">
    <property type="entry name" value="YVTN repeat-like/Quinoprotein amine dehydrogenase"/>
    <property type="match status" value="1"/>
</dbReference>
<dbReference type="RefSeq" id="WP_173060170.1">
    <property type="nucleotide sequence ID" value="NZ_BLPF01000002.1"/>
</dbReference>